<name>A0A2I0HL46_PUNGR</name>
<dbReference type="EMBL" id="PGOL01007683">
    <property type="protein sequence ID" value="PKI32408.1"/>
    <property type="molecule type" value="Genomic_DNA"/>
</dbReference>
<evidence type="ECO:0000313" key="3">
    <source>
        <dbReference type="EMBL" id="PKI32408.1"/>
    </source>
</evidence>
<proteinExistence type="predicted"/>
<sequence length="190" mass="21524">MGKVCPVLKSQPIYIVADAVVVIMIEKLRKLKSAEEEVCPALKSQVDKVIPKLKRVYEFLKDEGKKESHIEWTDRLLRVLYEAEDNIDIFFRRMVHSEQVTIVPVLDVLEPLLWKGILLRKMRLFLSNLRTLAYSVLLATGSSIMVISGSIAVRSSVKKGRGRHTSPGGFTTYRKSRSISHAEPGYTRLG</sequence>
<gene>
    <name evidence="3" type="ORF">CRG98_047201</name>
</gene>
<keyword evidence="2" id="KW-1133">Transmembrane helix</keyword>
<evidence type="ECO:0000256" key="2">
    <source>
        <dbReference type="SAM" id="Phobius"/>
    </source>
</evidence>
<feature type="transmembrane region" description="Helical" evidence="2">
    <location>
        <begin position="132"/>
        <end position="153"/>
    </location>
</feature>
<feature type="region of interest" description="Disordered" evidence="1">
    <location>
        <begin position="158"/>
        <end position="190"/>
    </location>
</feature>
<accession>A0A2I0HL46</accession>
<evidence type="ECO:0000313" key="4">
    <source>
        <dbReference type="Proteomes" id="UP000233551"/>
    </source>
</evidence>
<dbReference type="Proteomes" id="UP000233551">
    <property type="component" value="Unassembled WGS sequence"/>
</dbReference>
<reference evidence="3 4" key="1">
    <citation type="submission" date="2017-11" db="EMBL/GenBank/DDBJ databases">
        <title>De-novo sequencing of pomegranate (Punica granatum L.) genome.</title>
        <authorList>
            <person name="Akparov Z."/>
            <person name="Amiraslanov A."/>
            <person name="Hajiyeva S."/>
            <person name="Abbasov M."/>
            <person name="Kaur K."/>
            <person name="Hamwieh A."/>
            <person name="Solovyev V."/>
            <person name="Salamov A."/>
            <person name="Braich B."/>
            <person name="Kosarev P."/>
            <person name="Mahmoud A."/>
            <person name="Hajiyev E."/>
            <person name="Babayeva S."/>
            <person name="Izzatullayeva V."/>
            <person name="Mammadov A."/>
            <person name="Mammadov A."/>
            <person name="Sharifova S."/>
            <person name="Ojaghi J."/>
            <person name="Eynullazada K."/>
            <person name="Bayramov B."/>
            <person name="Abdulazimova A."/>
            <person name="Shahmuradov I."/>
        </authorList>
    </citation>
    <scope>NUCLEOTIDE SEQUENCE [LARGE SCALE GENOMIC DNA]</scope>
    <source>
        <strain evidence="4">cv. AG2017</strain>
        <tissue evidence="3">Leaf</tissue>
    </source>
</reference>
<evidence type="ECO:0008006" key="5">
    <source>
        <dbReference type="Google" id="ProtNLM"/>
    </source>
</evidence>
<protein>
    <recommendedName>
        <fullName evidence="5">Rx N-terminal domain-containing protein</fullName>
    </recommendedName>
</protein>
<dbReference type="AlphaFoldDB" id="A0A2I0HL46"/>
<organism evidence="3 4">
    <name type="scientific">Punica granatum</name>
    <name type="common">Pomegranate</name>
    <dbReference type="NCBI Taxonomy" id="22663"/>
    <lineage>
        <taxon>Eukaryota</taxon>
        <taxon>Viridiplantae</taxon>
        <taxon>Streptophyta</taxon>
        <taxon>Embryophyta</taxon>
        <taxon>Tracheophyta</taxon>
        <taxon>Spermatophyta</taxon>
        <taxon>Magnoliopsida</taxon>
        <taxon>eudicotyledons</taxon>
        <taxon>Gunneridae</taxon>
        <taxon>Pentapetalae</taxon>
        <taxon>rosids</taxon>
        <taxon>malvids</taxon>
        <taxon>Myrtales</taxon>
        <taxon>Lythraceae</taxon>
        <taxon>Punica</taxon>
    </lineage>
</organism>
<keyword evidence="2" id="KW-0812">Transmembrane</keyword>
<evidence type="ECO:0000256" key="1">
    <source>
        <dbReference type="SAM" id="MobiDB-lite"/>
    </source>
</evidence>
<keyword evidence="4" id="KW-1185">Reference proteome</keyword>
<comment type="caution">
    <text evidence="3">The sequence shown here is derived from an EMBL/GenBank/DDBJ whole genome shotgun (WGS) entry which is preliminary data.</text>
</comment>
<keyword evidence="2" id="KW-0472">Membrane</keyword>